<dbReference type="InterPro" id="IPR014014">
    <property type="entry name" value="RNA_helicase_DEAD_Q_motif"/>
</dbReference>
<feature type="short sequence motif" description="Q motif" evidence="5">
    <location>
        <begin position="9"/>
        <end position="37"/>
    </location>
</feature>
<comment type="caution">
    <text evidence="10">The sequence shown here is derived from an EMBL/GenBank/DDBJ whole genome shotgun (WGS) entry which is preliminary data.</text>
</comment>
<evidence type="ECO:0000256" key="1">
    <source>
        <dbReference type="ARBA" id="ARBA00022741"/>
    </source>
</evidence>
<keyword evidence="3" id="KW-0347">Helicase</keyword>
<keyword evidence="11" id="KW-1185">Reference proteome</keyword>
<dbReference type="EMBL" id="JAXUIC010000002">
    <property type="protein sequence ID" value="KAK4601541.1"/>
    <property type="molecule type" value="Genomic_DNA"/>
</dbReference>
<dbReference type="SMART" id="SM00487">
    <property type="entry name" value="DEXDc"/>
    <property type="match status" value="1"/>
</dbReference>
<dbReference type="GO" id="GO:0016787">
    <property type="term" value="F:hydrolase activity"/>
    <property type="evidence" value="ECO:0007669"/>
    <property type="project" value="UniProtKB-KW"/>
</dbReference>
<evidence type="ECO:0000256" key="5">
    <source>
        <dbReference type="PROSITE-ProRule" id="PRU00552"/>
    </source>
</evidence>
<feature type="domain" description="DEAD-box RNA helicase Q" evidence="9">
    <location>
        <begin position="9"/>
        <end position="37"/>
    </location>
</feature>
<keyword evidence="1" id="KW-0547">Nucleotide-binding</keyword>
<organism evidence="10 11">
    <name type="scientific">Quercus rubra</name>
    <name type="common">Northern red oak</name>
    <name type="synonym">Quercus borealis</name>
    <dbReference type="NCBI Taxonomy" id="3512"/>
    <lineage>
        <taxon>Eukaryota</taxon>
        <taxon>Viridiplantae</taxon>
        <taxon>Streptophyta</taxon>
        <taxon>Embryophyta</taxon>
        <taxon>Tracheophyta</taxon>
        <taxon>Spermatophyta</taxon>
        <taxon>Magnoliopsida</taxon>
        <taxon>eudicotyledons</taxon>
        <taxon>Gunneridae</taxon>
        <taxon>Pentapetalae</taxon>
        <taxon>rosids</taxon>
        <taxon>fabids</taxon>
        <taxon>Fagales</taxon>
        <taxon>Fagaceae</taxon>
        <taxon>Quercus</taxon>
    </lineage>
</organism>
<feature type="domain" description="Helicase ATP-binding" evidence="7">
    <location>
        <begin position="40"/>
        <end position="212"/>
    </location>
</feature>
<gene>
    <name evidence="10" type="ORF">RGQ29_010908</name>
</gene>
<sequence length="433" mass="48333">MEEDREEAMSFKDLGVCEKLVEACDCLGWKNPSKIQAEAIPHALKGKDLIGLALTATSKTGAFALSILQSLLDSPQPFFAYVLSPTRVLAIQTAEQFEALGAGMGVKCAMLAGGVDMVEQTINLAKQPHIIVGTPGGLVDHVSNMNGFSLHTLKYLQVLNEADRLLNEEFVELFDEILKVIPREWRTYLFSATMTERIEVASSNSTIDMLKQYKELFCILLPSTLLFLSLLKKDSRTFMKNVQELFWSLVLKDCYLAYILTEMSGCTSVVFTRNSKATHFLTIMLRHLGLRAIPISGQMSQSNRVGALNQFMAGECNILICTDAAMRGFDIPSVDLVIYYDIPTDVKDYIHQMGRTAQSAVAIFLVNQYEVEWFLKIENIFGKKFPEFPCQHEQVLLFVERIIDANKNISGELGGKKGKKEGGHYGQILGTQK</sequence>
<dbReference type="InterPro" id="IPR027417">
    <property type="entry name" value="P-loop_NTPase"/>
</dbReference>
<dbReference type="PANTHER" id="PTHR47959:SF24">
    <property type="entry name" value="ATP-DEPENDENT RNA HELICASE"/>
    <property type="match status" value="1"/>
</dbReference>
<dbReference type="Gene3D" id="3.40.50.300">
    <property type="entry name" value="P-loop containing nucleotide triphosphate hydrolases"/>
    <property type="match status" value="2"/>
</dbReference>
<dbReference type="PROSITE" id="PS51194">
    <property type="entry name" value="HELICASE_CTER"/>
    <property type="match status" value="1"/>
</dbReference>
<evidence type="ECO:0000313" key="11">
    <source>
        <dbReference type="Proteomes" id="UP001324115"/>
    </source>
</evidence>
<evidence type="ECO:0000313" key="10">
    <source>
        <dbReference type="EMBL" id="KAK4601541.1"/>
    </source>
</evidence>
<dbReference type="PANTHER" id="PTHR47959">
    <property type="entry name" value="ATP-DEPENDENT RNA HELICASE RHLE-RELATED"/>
    <property type="match status" value="1"/>
</dbReference>
<dbReference type="GO" id="GO:0003724">
    <property type="term" value="F:RNA helicase activity"/>
    <property type="evidence" value="ECO:0007669"/>
    <property type="project" value="InterPro"/>
</dbReference>
<evidence type="ECO:0000259" key="9">
    <source>
        <dbReference type="PROSITE" id="PS51195"/>
    </source>
</evidence>
<dbReference type="GO" id="GO:0003676">
    <property type="term" value="F:nucleic acid binding"/>
    <property type="evidence" value="ECO:0007669"/>
    <property type="project" value="InterPro"/>
</dbReference>
<dbReference type="Pfam" id="PF00270">
    <property type="entry name" value="DEAD"/>
    <property type="match status" value="1"/>
</dbReference>
<dbReference type="PROSITE" id="PS51195">
    <property type="entry name" value="Q_MOTIF"/>
    <property type="match status" value="1"/>
</dbReference>
<keyword evidence="2" id="KW-0378">Hydrolase</keyword>
<keyword evidence="4" id="KW-0067">ATP-binding</keyword>
<dbReference type="Proteomes" id="UP001324115">
    <property type="component" value="Unassembled WGS sequence"/>
</dbReference>
<dbReference type="InterPro" id="IPR050079">
    <property type="entry name" value="DEAD_box_RNA_helicase"/>
</dbReference>
<feature type="domain" description="Helicase C-terminal" evidence="8">
    <location>
        <begin position="255"/>
        <end position="396"/>
    </location>
</feature>
<dbReference type="InterPro" id="IPR001650">
    <property type="entry name" value="Helicase_C-like"/>
</dbReference>
<evidence type="ECO:0000259" key="8">
    <source>
        <dbReference type="PROSITE" id="PS51194"/>
    </source>
</evidence>
<protein>
    <recommendedName>
        <fullName evidence="12">RNA helicase</fullName>
    </recommendedName>
</protein>
<dbReference type="SMART" id="SM00490">
    <property type="entry name" value="HELICc"/>
    <property type="match status" value="1"/>
</dbReference>
<dbReference type="CDD" id="cd18787">
    <property type="entry name" value="SF2_C_DEAD"/>
    <property type="match status" value="1"/>
</dbReference>
<evidence type="ECO:0000256" key="4">
    <source>
        <dbReference type="ARBA" id="ARBA00022840"/>
    </source>
</evidence>
<reference evidence="10 11" key="1">
    <citation type="journal article" date="2023" name="G3 (Bethesda)">
        <title>A haplotype-resolved chromosome-scale genome for Quercus rubra L. provides insights into the genetics of adaptive traits for red oak species.</title>
        <authorList>
            <person name="Kapoor B."/>
            <person name="Jenkins J."/>
            <person name="Schmutz J."/>
            <person name="Zhebentyayeva T."/>
            <person name="Kuelheim C."/>
            <person name="Coggeshall M."/>
            <person name="Heim C."/>
            <person name="Lasky J.R."/>
            <person name="Leites L."/>
            <person name="Islam-Faridi N."/>
            <person name="Romero-Severson J."/>
            <person name="DeLeo V.L."/>
            <person name="Lucas S.M."/>
            <person name="Lazic D."/>
            <person name="Gailing O."/>
            <person name="Carlson J."/>
            <person name="Staton M."/>
        </authorList>
    </citation>
    <scope>NUCLEOTIDE SEQUENCE [LARGE SCALE GENOMIC DNA]</scope>
    <source>
        <strain evidence="10">Pseudo-F2</strain>
    </source>
</reference>
<evidence type="ECO:0000256" key="3">
    <source>
        <dbReference type="ARBA" id="ARBA00022806"/>
    </source>
</evidence>
<dbReference type="SUPFAM" id="SSF52540">
    <property type="entry name" value="P-loop containing nucleoside triphosphate hydrolases"/>
    <property type="match status" value="1"/>
</dbReference>
<feature type="region of interest" description="Disordered" evidence="6">
    <location>
        <begin position="414"/>
        <end position="433"/>
    </location>
</feature>
<name>A0AAN7J7X0_QUERU</name>
<dbReference type="InterPro" id="IPR014001">
    <property type="entry name" value="Helicase_ATP-bd"/>
</dbReference>
<dbReference type="GO" id="GO:0005829">
    <property type="term" value="C:cytosol"/>
    <property type="evidence" value="ECO:0007669"/>
    <property type="project" value="TreeGrafter"/>
</dbReference>
<dbReference type="GO" id="GO:0005524">
    <property type="term" value="F:ATP binding"/>
    <property type="evidence" value="ECO:0007669"/>
    <property type="project" value="UniProtKB-KW"/>
</dbReference>
<dbReference type="InterPro" id="IPR011545">
    <property type="entry name" value="DEAD/DEAH_box_helicase_dom"/>
</dbReference>
<proteinExistence type="predicted"/>
<dbReference type="AlphaFoldDB" id="A0AAN7J7X0"/>
<accession>A0AAN7J7X0</accession>
<evidence type="ECO:0008006" key="12">
    <source>
        <dbReference type="Google" id="ProtNLM"/>
    </source>
</evidence>
<evidence type="ECO:0000256" key="6">
    <source>
        <dbReference type="SAM" id="MobiDB-lite"/>
    </source>
</evidence>
<dbReference type="PROSITE" id="PS51192">
    <property type="entry name" value="HELICASE_ATP_BIND_1"/>
    <property type="match status" value="1"/>
</dbReference>
<evidence type="ECO:0000256" key="2">
    <source>
        <dbReference type="ARBA" id="ARBA00022801"/>
    </source>
</evidence>
<evidence type="ECO:0000259" key="7">
    <source>
        <dbReference type="PROSITE" id="PS51192"/>
    </source>
</evidence>
<dbReference type="Pfam" id="PF00271">
    <property type="entry name" value="Helicase_C"/>
    <property type="match status" value="1"/>
</dbReference>